<accession>A0A3Q9FWJ7</accession>
<dbReference type="PANTHER" id="PTHR10587:SF137">
    <property type="entry name" value="4-DEOXY-4-FORMAMIDO-L-ARABINOSE-PHOSPHOUNDECAPRENOL DEFORMYLASE ARND-RELATED"/>
    <property type="match status" value="1"/>
</dbReference>
<dbReference type="OrthoDB" id="9763050at2"/>
<dbReference type="SUPFAM" id="SSF88713">
    <property type="entry name" value="Glycoside hydrolase/deacetylase"/>
    <property type="match status" value="1"/>
</dbReference>
<dbReference type="InterPro" id="IPR011330">
    <property type="entry name" value="Glyco_hydro/deAcase_b/a-brl"/>
</dbReference>
<dbReference type="EMBL" id="CP034587">
    <property type="protein sequence ID" value="AZQ70196.1"/>
    <property type="molecule type" value="Genomic_DNA"/>
</dbReference>
<dbReference type="PANTHER" id="PTHR10587">
    <property type="entry name" value="GLYCOSYL TRANSFERASE-RELATED"/>
    <property type="match status" value="1"/>
</dbReference>
<name>A0A3Q9FWJ7_STRLT</name>
<dbReference type="GO" id="GO:0005975">
    <property type="term" value="P:carbohydrate metabolic process"/>
    <property type="evidence" value="ECO:0007669"/>
    <property type="project" value="InterPro"/>
</dbReference>
<dbReference type="CDD" id="cd10917">
    <property type="entry name" value="CE4_NodB_like_6s_7s"/>
    <property type="match status" value="1"/>
</dbReference>
<dbReference type="Pfam" id="PF01522">
    <property type="entry name" value="Polysacc_deac_1"/>
    <property type="match status" value="1"/>
</dbReference>
<dbReference type="InterPro" id="IPR002509">
    <property type="entry name" value="NODB_dom"/>
</dbReference>
<proteinExistence type="predicted"/>
<evidence type="ECO:0000313" key="3">
    <source>
        <dbReference type="Proteomes" id="UP000267900"/>
    </source>
</evidence>
<sequence length="287" mass="31062">MMRVMCATYGCTDAHEAFYSGLIGRLACGDRRLPSSRSFRRPTRPTAKGSRTMKTMRTVLKGAWVATAMAAAVVTAAGTASAANTDVVTAAASGAGSRAFALTIDDGPSPTWTNQVLDLLKDREVKATFCVIGDHARQYPDLIRRIVDEGHSLCNHSMHHVNPTTQSPDQQRSDIQEASDAIRAAAPGASIDFYRAPEGGWTDDAKQYAASQGMQPIGWSVDTEDWRRPGADAIFENYKRAFQGGGVILMHDGSQENDRSQSVEAMGRILEDLSNNGYYDDRPAVLG</sequence>
<dbReference type="AlphaFoldDB" id="A0A3Q9FWJ7"/>
<feature type="domain" description="NodB homology" evidence="1">
    <location>
        <begin position="98"/>
        <end position="281"/>
    </location>
</feature>
<gene>
    <name evidence="2" type="ORF">EKH77_02280</name>
</gene>
<dbReference type="Proteomes" id="UP000267900">
    <property type="component" value="Chromosome"/>
</dbReference>
<protein>
    <submittedName>
        <fullName evidence="2">Polysaccharide deacetylase family protein</fullName>
    </submittedName>
</protein>
<organism evidence="2 3">
    <name type="scientific">Streptomyces luteoverticillatus</name>
    <name type="common">Streptoverticillium luteoverticillatus</name>
    <dbReference type="NCBI Taxonomy" id="66425"/>
    <lineage>
        <taxon>Bacteria</taxon>
        <taxon>Bacillati</taxon>
        <taxon>Actinomycetota</taxon>
        <taxon>Actinomycetes</taxon>
        <taxon>Kitasatosporales</taxon>
        <taxon>Streptomycetaceae</taxon>
        <taxon>Streptomyces</taxon>
    </lineage>
</organism>
<keyword evidence="3" id="KW-1185">Reference proteome</keyword>
<evidence type="ECO:0000259" key="1">
    <source>
        <dbReference type="PROSITE" id="PS51677"/>
    </source>
</evidence>
<evidence type="ECO:0000313" key="2">
    <source>
        <dbReference type="EMBL" id="AZQ70196.1"/>
    </source>
</evidence>
<dbReference type="InterPro" id="IPR050248">
    <property type="entry name" value="Polysacc_deacetylase_ArnD"/>
</dbReference>
<reference evidence="2 3" key="1">
    <citation type="submission" date="2018-12" db="EMBL/GenBank/DDBJ databases">
        <title>The whole draft genome of Streptomyce luteoverticillatus CGMCC 15060.</title>
        <authorList>
            <person name="Feng Z."/>
            <person name="Chen G."/>
            <person name="Zhang J."/>
            <person name="Zhu H."/>
            <person name="Yu X."/>
            <person name="Zhang W."/>
            <person name="Zhang X."/>
        </authorList>
    </citation>
    <scope>NUCLEOTIDE SEQUENCE [LARGE SCALE GENOMIC DNA]</scope>
    <source>
        <strain evidence="2 3">CGMCC 15060</strain>
    </source>
</reference>
<dbReference type="GO" id="GO:0016810">
    <property type="term" value="F:hydrolase activity, acting on carbon-nitrogen (but not peptide) bonds"/>
    <property type="evidence" value="ECO:0007669"/>
    <property type="project" value="InterPro"/>
</dbReference>
<dbReference type="PROSITE" id="PS51677">
    <property type="entry name" value="NODB"/>
    <property type="match status" value="1"/>
</dbReference>
<dbReference type="Gene3D" id="3.20.20.370">
    <property type="entry name" value="Glycoside hydrolase/deacetylase"/>
    <property type="match status" value="1"/>
</dbReference>